<dbReference type="OrthoDB" id="199041at2759"/>
<dbReference type="GO" id="GO:0106370">
    <property type="term" value="F:protein-L-histidine N-pros-methyltransferase activity"/>
    <property type="evidence" value="ECO:0007669"/>
    <property type="project" value="InterPro"/>
</dbReference>
<evidence type="ECO:0000313" key="2">
    <source>
        <dbReference type="EMBL" id="GHP07499.1"/>
    </source>
</evidence>
<proteinExistence type="predicted"/>
<organism evidence="2 3">
    <name type="scientific">Pycnococcus provasolii</name>
    <dbReference type="NCBI Taxonomy" id="41880"/>
    <lineage>
        <taxon>Eukaryota</taxon>
        <taxon>Viridiplantae</taxon>
        <taxon>Chlorophyta</taxon>
        <taxon>Pseudoscourfieldiophyceae</taxon>
        <taxon>Pseudoscourfieldiales</taxon>
        <taxon>Pycnococcaceae</taxon>
        <taxon>Pycnococcus</taxon>
    </lineage>
</organism>
<feature type="region of interest" description="Disordered" evidence="1">
    <location>
        <begin position="309"/>
        <end position="328"/>
    </location>
</feature>
<accession>A0A830HR48</accession>
<keyword evidence="2" id="KW-0489">Methyltransferase</keyword>
<comment type="caution">
    <text evidence="2">The sequence shown here is derived from an EMBL/GenBank/DDBJ whole genome shotgun (WGS) entry which is preliminary data.</text>
</comment>
<sequence length="364" mass="39953">MSEWRVRLARASGSVRAAQPYETRLPVDFSAWNKRALPSAYTCLVQRRQSVALSLNLPACEVVLKYSFAQHDSTQAIDEAIDLASGVSQPALALRPVDIDDDVIAWCTSAINKPPPEWKYKLWRRLRNSLYVYDASVFVGIPRLFLLSTQQWWDVLKPCVEDAGGKARCLDVGAGRGDLTTPVAPLFPGGVYATEVSAALVAWLTCARGIRALQTDAPDEALKRWKCAPFDAVLCLNVLDRCKDPAKLLRQCARVAHPTHGRVVVAIPLPVAMRDARKGQGGSQQVLDVRGSTFEEAAAQLVRKLPALAKTSDDDDDNDDPDAAPPVNLEVERLVRAPYLCTGPEREPLFVLDCAVVVLRRSGM</sequence>
<name>A0A830HR48_9CHLO</name>
<gene>
    <name evidence="2" type="ORF">PPROV_000624100</name>
</gene>
<protein>
    <submittedName>
        <fullName evidence="2">Methyltransferase-like protein 9</fullName>
    </submittedName>
</protein>
<dbReference type="Pfam" id="PF05219">
    <property type="entry name" value="DREV"/>
    <property type="match status" value="1"/>
</dbReference>
<dbReference type="Proteomes" id="UP000660262">
    <property type="component" value="Unassembled WGS sequence"/>
</dbReference>
<feature type="compositionally biased region" description="Acidic residues" evidence="1">
    <location>
        <begin position="313"/>
        <end position="322"/>
    </location>
</feature>
<dbReference type="EMBL" id="BNJQ01000017">
    <property type="protein sequence ID" value="GHP07499.1"/>
    <property type="molecule type" value="Genomic_DNA"/>
</dbReference>
<dbReference type="GO" id="GO:0032259">
    <property type="term" value="P:methylation"/>
    <property type="evidence" value="ECO:0007669"/>
    <property type="project" value="UniProtKB-KW"/>
</dbReference>
<dbReference type="PANTHER" id="PTHR12890">
    <property type="entry name" value="DREV PROTEIN"/>
    <property type="match status" value="1"/>
</dbReference>
<keyword evidence="2" id="KW-0808">Transferase</keyword>
<dbReference type="AlphaFoldDB" id="A0A830HR48"/>
<dbReference type="SUPFAM" id="SSF53335">
    <property type="entry name" value="S-adenosyl-L-methionine-dependent methyltransferases"/>
    <property type="match status" value="1"/>
</dbReference>
<dbReference type="PANTHER" id="PTHR12890:SF0">
    <property type="entry name" value="PROTEIN-L-HISTIDINE N-PROS-METHYLTRANSFERASE"/>
    <property type="match status" value="1"/>
</dbReference>
<keyword evidence="3" id="KW-1185">Reference proteome</keyword>
<dbReference type="CDD" id="cd02440">
    <property type="entry name" value="AdoMet_MTases"/>
    <property type="match status" value="1"/>
</dbReference>
<evidence type="ECO:0000313" key="3">
    <source>
        <dbReference type="Proteomes" id="UP000660262"/>
    </source>
</evidence>
<reference evidence="2" key="1">
    <citation type="submission" date="2020-10" db="EMBL/GenBank/DDBJ databases">
        <title>Unveiling of a novel bifunctional photoreceptor, Dualchrome1, isolated from a cosmopolitan green alga.</title>
        <authorList>
            <person name="Suzuki S."/>
            <person name="Kawachi M."/>
        </authorList>
    </citation>
    <scope>NUCLEOTIDE SEQUENCE</scope>
    <source>
        <strain evidence="2">NIES 2893</strain>
    </source>
</reference>
<dbReference type="InterPro" id="IPR029063">
    <property type="entry name" value="SAM-dependent_MTases_sf"/>
</dbReference>
<evidence type="ECO:0000256" key="1">
    <source>
        <dbReference type="SAM" id="MobiDB-lite"/>
    </source>
</evidence>
<dbReference type="Gene3D" id="3.40.50.150">
    <property type="entry name" value="Vaccinia Virus protein VP39"/>
    <property type="match status" value="1"/>
</dbReference>
<dbReference type="InterPro" id="IPR007884">
    <property type="entry name" value="METL9"/>
</dbReference>